<evidence type="ECO:0000256" key="1">
    <source>
        <dbReference type="SAM" id="MobiDB-lite"/>
    </source>
</evidence>
<dbReference type="EMBL" id="MU129204">
    <property type="protein sequence ID" value="KAF9504674.1"/>
    <property type="molecule type" value="Genomic_DNA"/>
</dbReference>
<comment type="caution">
    <text evidence="2">The sequence shown here is derived from an EMBL/GenBank/DDBJ whole genome shotgun (WGS) entry which is preliminary data.</text>
</comment>
<dbReference type="AlphaFoldDB" id="A0A9P6AG94"/>
<accession>A0A9P6AG94</accession>
<dbReference type="Proteomes" id="UP000886523">
    <property type="component" value="Unassembled WGS sequence"/>
</dbReference>
<evidence type="ECO:0000313" key="3">
    <source>
        <dbReference type="Proteomes" id="UP000886523"/>
    </source>
</evidence>
<proteinExistence type="predicted"/>
<organism evidence="2 3">
    <name type="scientific">Hydnum rufescens UP504</name>
    <dbReference type="NCBI Taxonomy" id="1448309"/>
    <lineage>
        <taxon>Eukaryota</taxon>
        <taxon>Fungi</taxon>
        <taxon>Dikarya</taxon>
        <taxon>Basidiomycota</taxon>
        <taxon>Agaricomycotina</taxon>
        <taxon>Agaricomycetes</taxon>
        <taxon>Cantharellales</taxon>
        <taxon>Hydnaceae</taxon>
        <taxon>Hydnum</taxon>
    </lineage>
</organism>
<gene>
    <name evidence="2" type="ORF">BS47DRAFT_1401136</name>
</gene>
<protein>
    <submittedName>
        <fullName evidence="2">Uncharacterized protein</fullName>
    </submittedName>
</protein>
<keyword evidence="3" id="KW-1185">Reference proteome</keyword>
<reference evidence="2" key="1">
    <citation type="journal article" date="2020" name="Nat. Commun.">
        <title>Large-scale genome sequencing of mycorrhizal fungi provides insights into the early evolution of symbiotic traits.</title>
        <authorList>
            <person name="Miyauchi S."/>
            <person name="Kiss E."/>
            <person name="Kuo A."/>
            <person name="Drula E."/>
            <person name="Kohler A."/>
            <person name="Sanchez-Garcia M."/>
            <person name="Morin E."/>
            <person name="Andreopoulos B."/>
            <person name="Barry K.W."/>
            <person name="Bonito G."/>
            <person name="Buee M."/>
            <person name="Carver A."/>
            <person name="Chen C."/>
            <person name="Cichocki N."/>
            <person name="Clum A."/>
            <person name="Culley D."/>
            <person name="Crous P.W."/>
            <person name="Fauchery L."/>
            <person name="Girlanda M."/>
            <person name="Hayes R.D."/>
            <person name="Keri Z."/>
            <person name="LaButti K."/>
            <person name="Lipzen A."/>
            <person name="Lombard V."/>
            <person name="Magnuson J."/>
            <person name="Maillard F."/>
            <person name="Murat C."/>
            <person name="Nolan M."/>
            <person name="Ohm R.A."/>
            <person name="Pangilinan J."/>
            <person name="Pereira M.F."/>
            <person name="Perotto S."/>
            <person name="Peter M."/>
            <person name="Pfister S."/>
            <person name="Riley R."/>
            <person name="Sitrit Y."/>
            <person name="Stielow J.B."/>
            <person name="Szollosi G."/>
            <person name="Zifcakova L."/>
            <person name="Stursova M."/>
            <person name="Spatafora J.W."/>
            <person name="Tedersoo L."/>
            <person name="Vaario L.M."/>
            <person name="Yamada A."/>
            <person name="Yan M."/>
            <person name="Wang P."/>
            <person name="Xu J."/>
            <person name="Bruns T."/>
            <person name="Baldrian P."/>
            <person name="Vilgalys R."/>
            <person name="Dunand C."/>
            <person name="Henrissat B."/>
            <person name="Grigoriev I.V."/>
            <person name="Hibbett D."/>
            <person name="Nagy L.G."/>
            <person name="Martin F.M."/>
        </authorList>
    </citation>
    <scope>NUCLEOTIDE SEQUENCE</scope>
    <source>
        <strain evidence="2">UP504</strain>
    </source>
</reference>
<sequence length="149" mass="16469">MRVIHEIISNGSDKAGLNAPSATTFASLLIEICAARIRNSALREDIHRCLTSPLLTPSYAIHTRGDMDIDASASDSKVVQRRGRLLASQLKVTPKLFPTEDVTTDPVRGLRPQGAKRSPRRAHNRHPGGPWDLLDREPGAPQRYTRSRT</sequence>
<feature type="compositionally biased region" description="Basic residues" evidence="1">
    <location>
        <begin position="117"/>
        <end position="126"/>
    </location>
</feature>
<feature type="region of interest" description="Disordered" evidence="1">
    <location>
        <begin position="96"/>
        <end position="149"/>
    </location>
</feature>
<evidence type="ECO:0000313" key="2">
    <source>
        <dbReference type="EMBL" id="KAF9504674.1"/>
    </source>
</evidence>
<name>A0A9P6AG94_9AGAM</name>